<organism evidence="1 2">
    <name type="scientific">Bradyrhizobium diazoefficiens SEMIA 5080</name>
    <dbReference type="NCBI Taxonomy" id="754504"/>
    <lineage>
        <taxon>Bacteria</taxon>
        <taxon>Pseudomonadati</taxon>
        <taxon>Pseudomonadota</taxon>
        <taxon>Alphaproteobacteria</taxon>
        <taxon>Hyphomicrobiales</taxon>
        <taxon>Nitrobacteraceae</taxon>
        <taxon>Bradyrhizobium</taxon>
    </lineage>
</organism>
<evidence type="ECO:0000313" key="1">
    <source>
        <dbReference type="EMBL" id="KGJ66500.1"/>
    </source>
</evidence>
<reference evidence="1 2" key="1">
    <citation type="journal article" date="2014" name="BMC Genomics">
        <title>Comparative genomics of Bradyrhizobium japonicum CPAC 15 and Bradyrhizobium diazoefficiens CPAC 7: elite model strains for understanding symbiotic performance with soybean.</title>
        <authorList>
            <person name="Siqueira A.F."/>
            <person name="Ormeno-Orrillo E."/>
            <person name="Souza R.C."/>
            <person name="Rodrigues E.P."/>
            <person name="Almeida L.G."/>
            <person name="Barcellos F.G."/>
            <person name="Batista J.S."/>
            <person name="Nakatami A.S."/>
            <person name="Martinez-Romero E."/>
            <person name="Vasconcelos A.T."/>
            <person name="Hungria M."/>
        </authorList>
    </citation>
    <scope>NUCLEOTIDE SEQUENCE [LARGE SCALE GENOMIC DNA]</scope>
    <source>
        <strain evidence="1 2">SEMIA 5080</strain>
    </source>
</reference>
<name>A0A837CB45_9BRAD</name>
<dbReference type="Pfam" id="PF11300">
    <property type="entry name" value="DUF3102"/>
    <property type="match status" value="1"/>
</dbReference>
<comment type="caution">
    <text evidence="1">The sequence shown here is derived from an EMBL/GenBank/DDBJ whole genome shotgun (WGS) entry which is preliminary data.</text>
</comment>
<dbReference type="InterPro" id="IPR021451">
    <property type="entry name" value="DUF3102"/>
</dbReference>
<accession>A0A837CB45</accession>
<dbReference type="Proteomes" id="UP000024900">
    <property type="component" value="Unassembled WGS sequence"/>
</dbReference>
<protein>
    <submittedName>
        <fullName evidence="1">Uncharacterized protein</fullName>
    </submittedName>
</protein>
<dbReference type="EMBL" id="ADOU02000005">
    <property type="protein sequence ID" value="KGJ66500.1"/>
    <property type="molecule type" value="Genomic_DNA"/>
</dbReference>
<proteinExistence type="predicted"/>
<dbReference type="AlphaFoldDB" id="A0A837CB45"/>
<gene>
    <name evidence="1" type="ORF">BJA5080_03120</name>
</gene>
<evidence type="ECO:0000313" key="2">
    <source>
        <dbReference type="Proteomes" id="UP000024900"/>
    </source>
</evidence>
<sequence length="221" mass="24387">MSSGVLIVTSAEQFNYDQVEPDKAEELRELAGVIRLGVRLLTRTAVEIGRSLTEAKAGLPGRVFLKWCRLEAGFEPRTAQLYMNLAALYERYGEDVYHVPLSAALDLAAPSVDEATCVDILARARRGERLTVEFVKECIRRAKSKAGNPDESVSEGAAAISNMLANEIGIATKMALQKYLGASPGAHDRLFMKSFRERIAKDLRQNSVRVRMPLTHRLPAA</sequence>